<feature type="transmembrane region" description="Helical" evidence="5">
    <location>
        <begin position="397"/>
        <end position="421"/>
    </location>
</feature>
<dbReference type="PANTHER" id="PTHR42770:SF16">
    <property type="entry name" value="AMINO ACID PERMEASE"/>
    <property type="match status" value="1"/>
</dbReference>
<feature type="transmembrane region" description="Helical" evidence="5">
    <location>
        <begin position="172"/>
        <end position="196"/>
    </location>
</feature>
<dbReference type="RefSeq" id="WP_141966041.1">
    <property type="nucleotide sequence ID" value="NZ_VFPO01000001.1"/>
</dbReference>
<evidence type="ECO:0000256" key="4">
    <source>
        <dbReference type="ARBA" id="ARBA00023136"/>
    </source>
</evidence>
<feature type="transmembrane region" description="Helical" evidence="5">
    <location>
        <begin position="433"/>
        <end position="451"/>
    </location>
</feature>
<feature type="transmembrane region" description="Helical" evidence="5">
    <location>
        <begin position="63"/>
        <end position="82"/>
    </location>
</feature>
<keyword evidence="3 5" id="KW-1133">Transmembrane helix</keyword>
<comment type="subcellular location">
    <subcellularLocation>
        <location evidence="1">Membrane</location>
        <topology evidence="1">Multi-pass membrane protein</topology>
    </subcellularLocation>
</comment>
<name>A0A543I8R1_9ACTN</name>
<dbReference type="Proteomes" id="UP000316706">
    <property type="component" value="Unassembled WGS sequence"/>
</dbReference>
<feature type="transmembrane region" description="Helical" evidence="5">
    <location>
        <begin position="471"/>
        <end position="498"/>
    </location>
</feature>
<keyword evidence="2 5" id="KW-0812">Transmembrane</keyword>
<dbReference type="PIRSF" id="PIRSF006060">
    <property type="entry name" value="AA_transporter"/>
    <property type="match status" value="1"/>
</dbReference>
<accession>A0A543I8R1</accession>
<organism evidence="7 8">
    <name type="scientific">Actinomadura hallensis</name>
    <dbReference type="NCBI Taxonomy" id="337895"/>
    <lineage>
        <taxon>Bacteria</taxon>
        <taxon>Bacillati</taxon>
        <taxon>Actinomycetota</taxon>
        <taxon>Actinomycetes</taxon>
        <taxon>Streptosporangiales</taxon>
        <taxon>Thermomonosporaceae</taxon>
        <taxon>Actinomadura</taxon>
    </lineage>
</organism>
<evidence type="ECO:0000256" key="1">
    <source>
        <dbReference type="ARBA" id="ARBA00004141"/>
    </source>
</evidence>
<feature type="transmembrane region" description="Helical" evidence="5">
    <location>
        <begin position="216"/>
        <end position="241"/>
    </location>
</feature>
<protein>
    <submittedName>
        <fullName evidence="7">Amino acid/polyamine/organocation transporter (APC superfamily)</fullName>
    </submittedName>
</protein>
<keyword evidence="4 5" id="KW-0472">Membrane</keyword>
<evidence type="ECO:0000259" key="6">
    <source>
        <dbReference type="Pfam" id="PF00324"/>
    </source>
</evidence>
<sequence>MTEQSGTDLRRADPPREGGTGLAKNKLGIAGIVFFVVAAAAPLVGMTGAVPIAIVLGNGPGVPGAYLAVGLVLLVFSVGYSAMSHRVTNTGAFFAYVGRGLGVVPGVGSAFVSLLAYLTIQLAIFGFFGAVMASHIQAELGVDLAWWAWALIAWALVLGLSALSVDVGAKVLGVLMILEVLSLAIVAVAVLFSGGGPDGLAPGASFSPGSVFEGGFAGSAGIALTFAFASYIGFEATAIYGEETRDPKRSVPIATYIAVSMIALLFAFTTWAVVSGLGSEAVRDRVAELSTVDGTPLADPAAVLFGVAEEYVGGWLATVMSWLVLSSLFAGLLAFQNSAARYFFSMARAGVMPAVLGRVNGRGAPVFGTAAVSATSLIVILLFQVTGRDPVLHMFSWFSALAVLAIVLVEILVSVAVVAYFRRTGDGGVWNTLVAPLVAVVGLALGVYLLVSRFGLLAGTAAEGVDPAEQAWGLSALGWFLVALPVLALAVGMVVGALRRGRRSEALADLVS</sequence>
<proteinExistence type="predicted"/>
<keyword evidence="8" id="KW-1185">Reference proteome</keyword>
<evidence type="ECO:0000313" key="8">
    <source>
        <dbReference type="Proteomes" id="UP000316706"/>
    </source>
</evidence>
<dbReference type="OrthoDB" id="137613at2"/>
<feature type="transmembrane region" description="Helical" evidence="5">
    <location>
        <begin position="32"/>
        <end position="57"/>
    </location>
</feature>
<dbReference type="GO" id="GO:0016020">
    <property type="term" value="C:membrane"/>
    <property type="evidence" value="ECO:0007669"/>
    <property type="project" value="UniProtKB-SubCell"/>
</dbReference>
<reference evidence="7 8" key="1">
    <citation type="submission" date="2019-06" db="EMBL/GenBank/DDBJ databases">
        <title>Sequencing the genomes of 1000 actinobacteria strains.</title>
        <authorList>
            <person name="Klenk H.-P."/>
        </authorList>
    </citation>
    <scope>NUCLEOTIDE SEQUENCE [LARGE SCALE GENOMIC DNA]</scope>
    <source>
        <strain evidence="7 8">DSM 45043</strain>
    </source>
</reference>
<comment type="caution">
    <text evidence="7">The sequence shown here is derived from an EMBL/GenBank/DDBJ whole genome shotgun (WGS) entry which is preliminary data.</text>
</comment>
<feature type="transmembrane region" description="Helical" evidence="5">
    <location>
        <begin position="314"/>
        <end position="335"/>
    </location>
</feature>
<dbReference type="Pfam" id="PF00324">
    <property type="entry name" value="AA_permease"/>
    <property type="match status" value="1"/>
</dbReference>
<dbReference type="GO" id="GO:0055085">
    <property type="term" value="P:transmembrane transport"/>
    <property type="evidence" value="ECO:0007669"/>
    <property type="project" value="InterPro"/>
</dbReference>
<dbReference type="InterPro" id="IPR050367">
    <property type="entry name" value="APC_superfamily"/>
</dbReference>
<gene>
    <name evidence="7" type="ORF">FHX41_0570</name>
</gene>
<dbReference type="PANTHER" id="PTHR42770">
    <property type="entry name" value="AMINO ACID TRANSPORTER-RELATED"/>
    <property type="match status" value="1"/>
</dbReference>
<feature type="domain" description="Amino acid permease/ SLC12A" evidence="6">
    <location>
        <begin position="49"/>
        <end position="484"/>
    </location>
</feature>
<feature type="transmembrane region" description="Helical" evidence="5">
    <location>
        <begin position="253"/>
        <end position="274"/>
    </location>
</feature>
<dbReference type="EMBL" id="VFPO01000001">
    <property type="protein sequence ID" value="TQM66973.1"/>
    <property type="molecule type" value="Genomic_DNA"/>
</dbReference>
<feature type="transmembrane region" description="Helical" evidence="5">
    <location>
        <begin position="144"/>
        <end position="165"/>
    </location>
</feature>
<evidence type="ECO:0000256" key="3">
    <source>
        <dbReference type="ARBA" id="ARBA00022989"/>
    </source>
</evidence>
<dbReference type="AlphaFoldDB" id="A0A543I8R1"/>
<evidence type="ECO:0000256" key="2">
    <source>
        <dbReference type="ARBA" id="ARBA00022692"/>
    </source>
</evidence>
<feature type="transmembrane region" description="Helical" evidence="5">
    <location>
        <begin position="366"/>
        <end position="385"/>
    </location>
</feature>
<dbReference type="InterPro" id="IPR004841">
    <property type="entry name" value="AA-permease/SLC12A_dom"/>
</dbReference>
<evidence type="ECO:0000256" key="5">
    <source>
        <dbReference type="SAM" id="Phobius"/>
    </source>
</evidence>
<dbReference type="Gene3D" id="1.20.1740.10">
    <property type="entry name" value="Amino acid/polyamine transporter I"/>
    <property type="match status" value="1"/>
</dbReference>
<feature type="transmembrane region" description="Helical" evidence="5">
    <location>
        <begin position="103"/>
        <end position="132"/>
    </location>
</feature>
<evidence type="ECO:0000313" key="7">
    <source>
        <dbReference type="EMBL" id="TQM66973.1"/>
    </source>
</evidence>